<dbReference type="EMBL" id="JAANQT010006971">
    <property type="protein sequence ID" value="KAG1289852.1"/>
    <property type="molecule type" value="Genomic_DNA"/>
</dbReference>
<evidence type="ECO:0008006" key="5">
    <source>
        <dbReference type="Google" id="ProtNLM"/>
    </source>
</evidence>
<dbReference type="AlphaFoldDB" id="A0A9P6WUA3"/>
<evidence type="ECO:0000256" key="1">
    <source>
        <dbReference type="SAM" id="MobiDB-lite"/>
    </source>
</evidence>
<comment type="caution">
    <text evidence="3">The sequence shown here is derived from an EMBL/GenBank/DDBJ whole genome shotgun (WGS) entry which is preliminary data.</text>
</comment>
<evidence type="ECO:0000313" key="3">
    <source>
        <dbReference type="EMBL" id="KAG1289852.1"/>
    </source>
</evidence>
<sequence>MKKTLATALMLSLAALSAGAYASQNIEPNNVPFQGVYGAPQSGQTRADVQAELAAAKAAGLGAHLEIHPHSRRLARRSRHDDCGGRRAAGNAEQLAHHADTQGRPHVVPRGRRAGAEQFSRRPAH</sequence>
<keyword evidence="4" id="KW-1185">Reference proteome</keyword>
<protein>
    <recommendedName>
        <fullName evidence="5">DUF4148 domain-containing protein</fullName>
    </recommendedName>
</protein>
<accession>A0A9P6WUA3</accession>
<feature type="signal peptide" evidence="2">
    <location>
        <begin position="1"/>
        <end position="22"/>
    </location>
</feature>
<name>A0A9P6WUA3_RHIOR</name>
<organism evidence="3 4">
    <name type="scientific">Rhizopus oryzae</name>
    <name type="common">Mucormycosis agent</name>
    <name type="synonym">Rhizopus arrhizus var. delemar</name>
    <dbReference type="NCBI Taxonomy" id="64495"/>
    <lineage>
        <taxon>Eukaryota</taxon>
        <taxon>Fungi</taxon>
        <taxon>Fungi incertae sedis</taxon>
        <taxon>Mucoromycota</taxon>
        <taxon>Mucoromycotina</taxon>
        <taxon>Mucoromycetes</taxon>
        <taxon>Mucorales</taxon>
        <taxon>Mucorineae</taxon>
        <taxon>Rhizopodaceae</taxon>
        <taxon>Rhizopus</taxon>
    </lineage>
</organism>
<keyword evidence="2" id="KW-0732">Signal</keyword>
<evidence type="ECO:0000256" key="2">
    <source>
        <dbReference type="SAM" id="SignalP"/>
    </source>
</evidence>
<evidence type="ECO:0000313" key="4">
    <source>
        <dbReference type="Proteomes" id="UP000716291"/>
    </source>
</evidence>
<dbReference type="Proteomes" id="UP000716291">
    <property type="component" value="Unassembled WGS sequence"/>
</dbReference>
<gene>
    <name evidence="3" type="ORF">G6F64_014004</name>
</gene>
<dbReference type="InterPro" id="IPR025421">
    <property type="entry name" value="DUF4148"/>
</dbReference>
<dbReference type="Pfam" id="PF13663">
    <property type="entry name" value="DUF4148"/>
    <property type="match status" value="1"/>
</dbReference>
<feature type="chain" id="PRO_5040304505" description="DUF4148 domain-containing protein" evidence="2">
    <location>
        <begin position="23"/>
        <end position="125"/>
    </location>
</feature>
<reference evidence="3" key="1">
    <citation type="journal article" date="2020" name="Microb. Genom.">
        <title>Genetic diversity of clinical and environmental Mucorales isolates obtained from an investigation of mucormycosis cases among solid organ transplant recipients.</title>
        <authorList>
            <person name="Nguyen M.H."/>
            <person name="Kaul D."/>
            <person name="Muto C."/>
            <person name="Cheng S.J."/>
            <person name="Richter R.A."/>
            <person name="Bruno V.M."/>
            <person name="Liu G."/>
            <person name="Beyhan S."/>
            <person name="Sundermann A.J."/>
            <person name="Mounaud S."/>
            <person name="Pasculle A.W."/>
            <person name="Nierman W.C."/>
            <person name="Driscoll E."/>
            <person name="Cumbie R."/>
            <person name="Clancy C.J."/>
            <person name="Dupont C.L."/>
        </authorList>
    </citation>
    <scope>NUCLEOTIDE SEQUENCE</scope>
    <source>
        <strain evidence="3">GL11</strain>
    </source>
</reference>
<feature type="region of interest" description="Disordered" evidence="1">
    <location>
        <begin position="68"/>
        <end position="125"/>
    </location>
</feature>
<proteinExistence type="predicted"/>